<reference evidence="4" key="1">
    <citation type="submission" date="2025-08" db="UniProtKB">
        <authorList>
            <consortium name="RefSeq"/>
        </authorList>
    </citation>
    <scope>IDENTIFICATION</scope>
</reference>
<keyword evidence="3" id="KW-1185">Reference proteome</keyword>
<feature type="compositionally biased region" description="Polar residues" evidence="2">
    <location>
        <begin position="141"/>
        <end position="156"/>
    </location>
</feature>
<evidence type="ECO:0000256" key="2">
    <source>
        <dbReference type="SAM" id="MobiDB-lite"/>
    </source>
</evidence>
<dbReference type="GO" id="GO:0006915">
    <property type="term" value="P:apoptotic process"/>
    <property type="evidence" value="ECO:0007669"/>
    <property type="project" value="UniProtKB-KW"/>
</dbReference>
<dbReference type="OrthoDB" id="10046645at2759"/>
<feature type="region of interest" description="Disordered" evidence="2">
    <location>
        <begin position="72"/>
        <end position="163"/>
    </location>
</feature>
<dbReference type="Gene3D" id="1.10.437.10">
    <property type="entry name" value="Blc2-like"/>
    <property type="match status" value="1"/>
</dbReference>
<dbReference type="RefSeq" id="XP_055889169.1">
    <property type="nucleotide sequence ID" value="XM_056033194.1"/>
</dbReference>
<dbReference type="SUPFAM" id="SSF56854">
    <property type="entry name" value="Bcl-2 inhibitors of programmed cell death"/>
    <property type="match status" value="1"/>
</dbReference>
<organism evidence="3 4">
    <name type="scientific">Biomphalaria glabrata</name>
    <name type="common">Bloodfluke planorb</name>
    <name type="synonym">Freshwater snail</name>
    <dbReference type="NCBI Taxonomy" id="6526"/>
    <lineage>
        <taxon>Eukaryota</taxon>
        <taxon>Metazoa</taxon>
        <taxon>Spiralia</taxon>
        <taxon>Lophotrochozoa</taxon>
        <taxon>Mollusca</taxon>
        <taxon>Gastropoda</taxon>
        <taxon>Heterobranchia</taxon>
        <taxon>Euthyneura</taxon>
        <taxon>Panpulmonata</taxon>
        <taxon>Hygrophila</taxon>
        <taxon>Lymnaeoidea</taxon>
        <taxon>Planorbidae</taxon>
        <taxon>Biomphalaria</taxon>
    </lineage>
</organism>
<feature type="region of interest" description="Disordered" evidence="2">
    <location>
        <begin position="421"/>
        <end position="444"/>
    </location>
</feature>
<feature type="compositionally biased region" description="Basic and acidic residues" evidence="2">
    <location>
        <begin position="426"/>
        <end position="444"/>
    </location>
</feature>
<evidence type="ECO:0000256" key="1">
    <source>
        <dbReference type="ARBA" id="ARBA00022703"/>
    </source>
</evidence>
<dbReference type="GO" id="GO:0042981">
    <property type="term" value="P:regulation of apoptotic process"/>
    <property type="evidence" value="ECO:0007669"/>
    <property type="project" value="InterPro"/>
</dbReference>
<feature type="compositionally biased region" description="Basic and acidic residues" evidence="2">
    <location>
        <begin position="120"/>
        <end position="139"/>
    </location>
</feature>
<protein>
    <submittedName>
        <fullName evidence="4">Uncharacterized protein LOC106056421 isoform X1</fullName>
    </submittedName>
</protein>
<proteinExistence type="predicted"/>
<dbReference type="Proteomes" id="UP001165740">
    <property type="component" value="Chromosome 6"/>
</dbReference>
<evidence type="ECO:0000313" key="3">
    <source>
        <dbReference type="Proteomes" id="UP001165740"/>
    </source>
</evidence>
<dbReference type="InterPro" id="IPR002475">
    <property type="entry name" value="Bcl2-like"/>
</dbReference>
<dbReference type="PROSITE" id="PS50062">
    <property type="entry name" value="BCL2_FAMILY"/>
    <property type="match status" value="1"/>
</dbReference>
<gene>
    <name evidence="4" type="primary">LOC106056421</name>
</gene>
<feature type="region of interest" description="Disordered" evidence="2">
    <location>
        <begin position="31"/>
        <end position="50"/>
    </location>
</feature>
<dbReference type="GeneID" id="106056421"/>
<feature type="compositionally biased region" description="Low complexity" evidence="2">
    <location>
        <begin position="306"/>
        <end position="325"/>
    </location>
</feature>
<name>A0A9W3APS9_BIOGL</name>
<feature type="compositionally biased region" description="Polar residues" evidence="2">
    <location>
        <begin position="107"/>
        <end position="118"/>
    </location>
</feature>
<dbReference type="InterPro" id="IPR036834">
    <property type="entry name" value="Bcl-2-like_sf"/>
</dbReference>
<feature type="region of interest" description="Disordered" evidence="2">
    <location>
        <begin position="261"/>
        <end position="281"/>
    </location>
</feature>
<feature type="compositionally biased region" description="Polar residues" evidence="2">
    <location>
        <begin position="194"/>
        <end position="211"/>
    </location>
</feature>
<dbReference type="AlphaFoldDB" id="A0A9W3APS9"/>
<evidence type="ECO:0000313" key="4">
    <source>
        <dbReference type="RefSeq" id="XP_055889169.1"/>
    </source>
</evidence>
<feature type="compositionally biased region" description="Basic and acidic residues" evidence="2">
    <location>
        <begin position="34"/>
        <end position="44"/>
    </location>
</feature>
<feature type="region of interest" description="Disordered" evidence="2">
    <location>
        <begin position="176"/>
        <end position="234"/>
    </location>
</feature>
<accession>A0A9W3APS9</accession>
<keyword evidence="1" id="KW-0053">Apoptosis</keyword>
<feature type="region of interest" description="Disordered" evidence="2">
    <location>
        <begin position="293"/>
        <end position="328"/>
    </location>
</feature>
<feature type="compositionally biased region" description="Basic and acidic residues" evidence="2">
    <location>
        <begin position="83"/>
        <end position="93"/>
    </location>
</feature>
<sequence>MQYFCGCAAPTVTYIFCHTQTQGKHNHCPQVDTEMSKSDSEHNSVRSTSNQELKNEIKIILEEFLLKDLEVRQKKPGTTPRRNKSDPFTERIRLPPNSVKNGVPKSKSMSPQILGSSLKSRKELEKVHSDTIDSSHKENGFLSSAESDGDQHVSSLTKKKKKSRFKRASVIINHFLNRKEKKTKETDSSSTLSAGNQTRKTSETLSTSSAYRVSDLDTPGYNASPKTKKPSIFMSFRKNKKSTKKGSFVPEADFQVNISDDENTPALKLPPAQPINITDNKADRANETSGSLLFINAEPPPPPPSHSSRSNSSSPPASNLASSSSTNYPASDVTLNTIGSSAHSNALDDPGEDIDYMDIEPYELTSPVSDVRNNFGLVPRKMSASKFLDSGGIKHLQLLAQAHQESRSKLDRISGSKMNADAVDGANKEHDNKQEAPQRQKSKEELYGKIAKKLAEMADQYSSESAEANGAAASAPLSDLEREIISCLRSEGDRNSAIIEEKFEAMAAQTADEAYQRFKSTIKSSVNNELSWDHLAFVFYTTKAVISAVGKGTKAASKAKEYSLEYISDTFATWIMDQGGFDTIMSSSDSDFDVD</sequence>